<evidence type="ECO:0000313" key="2">
    <source>
        <dbReference type="Proteomes" id="UP000433876"/>
    </source>
</evidence>
<organism evidence="1 2">
    <name type="scientific">Sordaria macrospora</name>
    <dbReference type="NCBI Taxonomy" id="5147"/>
    <lineage>
        <taxon>Eukaryota</taxon>
        <taxon>Fungi</taxon>
        <taxon>Dikarya</taxon>
        <taxon>Ascomycota</taxon>
        <taxon>Pezizomycotina</taxon>
        <taxon>Sordariomycetes</taxon>
        <taxon>Sordariomycetidae</taxon>
        <taxon>Sordariales</taxon>
        <taxon>Sordariaceae</taxon>
        <taxon>Sordaria</taxon>
    </lineage>
</organism>
<dbReference type="EMBL" id="NMPR01000001">
    <property type="protein sequence ID" value="KAA8636798.1"/>
    <property type="molecule type" value="Genomic_DNA"/>
</dbReference>
<accession>A0A8S9A4Q3</accession>
<name>A0A8S9A4Q3_SORMA</name>
<sequence>MAKKNKNGGGPPRIVGDFSRYFGEDTLENWQRLCRDIGINKDLPNIKTCKKILRGVHVNIFDLLEAVQKGTQPKRFRNADQLAEYSVANRKIYPRRYVKKESAGPVRVLLRLFF</sequence>
<dbReference type="PANTHER" id="PTHR38846">
    <property type="entry name" value="C3H1-TYPE DOMAIN-CONTAINING PROTEIN"/>
    <property type="match status" value="1"/>
</dbReference>
<comment type="caution">
    <text evidence="1">The sequence shown here is derived from an EMBL/GenBank/DDBJ whole genome shotgun (WGS) entry which is preliminary data.</text>
</comment>
<proteinExistence type="predicted"/>
<gene>
    <name evidence="1" type="ORF">SMACR_00225</name>
</gene>
<reference evidence="1 2" key="1">
    <citation type="submission" date="2017-07" db="EMBL/GenBank/DDBJ databases">
        <title>Genome sequence of the Sordaria macrospora wild type strain R19027.</title>
        <authorList>
            <person name="Nowrousian M."/>
            <person name="Teichert I."/>
            <person name="Kueck U."/>
        </authorList>
    </citation>
    <scope>NUCLEOTIDE SEQUENCE [LARGE SCALE GENOMIC DNA]</scope>
    <source>
        <strain evidence="1 2">R19027</strain>
        <tissue evidence="1">Mycelium</tissue>
    </source>
</reference>
<evidence type="ECO:0000313" key="1">
    <source>
        <dbReference type="EMBL" id="KAA8636798.1"/>
    </source>
</evidence>
<dbReference type="OMA" id="DIGIHKE"/>
<dbReference type="VEuPathDB" id="FungiDB:SMAC_00225"/>
<dbReference type="Proteomes" id="UP000433876">
    <property type="component" value="Unassembled WGS sequence"/>
</dbReference>
<dbReference type="PANTHER" id="PTHR38846:SF1">
    <property type="entry name" value="C3H1-TYPE DOMAIN-CONTAINING PROTEIN"/>
    <property type="match status" value="1"/>
</dbReference>
<protein>
    <submittedName>
        <fullName evidence="1">Uncharacterized protein</fullName>
    </submittedName>
</protein>
<dbReference type="AlphaFoldDB" id="A0A8S9A4Q3"/>